<gene>
    <name evidence="3" type="primary">LOC109126311</name>
</gene>
<organism evidence="2 3">
    <name type="scientific">Camelina sativa</name>
    <name type="common">False flax</name>
    <name type="synonym">Myagrum sativum</name>
    <dbReference type="NCBI Taxonomy" id="90675"/>
    <lineage>
        <taxon>Eukaryota</taxon>
        <taxon>Viridiplantae</taxon>
        <taxon>Streptophyta</taxon>
        <taxon>Embryophyta</taxon>
        <taxon>Tracheophyta</taxon>
        <taxon>Spermatophyta</taxon>
        <taxon>Magnoliopsida</taxon>
        <taxon>eudicotyledons</taxon>
        <taxon>Gunneridae</taxon>
        <taxon>Pentapetalae</taxon>
        <taxon>rosids</taxon>
        <taxon>malvids</taxon>
        <taxon>Brassicales</taxon>
        <taxon>Brassicaceae</taxon>
        <taxon>Camelineae</taxon>
        <taxon>Camelina</taxon>
    </lineage>
</organism>
<dbReference type="Pfam" id="PF07727">
    <property type="entry name" value="RVT_2"/>
    <property type="match status" value="1"/>
</dbReference>
<dbReference type="RefSeq" id="XP_019085320.1">
    <property type="nucleotide sequence ID" value="XM_019229775.1"/>
</dbReference>
<dbReference type="InterPro" id="IPR013103">
    <property type="entry name" value="RVT_2"/>
</dbReference>
<name>A0ABM1QEY2_CAMSA</name>
<protein>
    <submittedName>
        <fullName evidence="3">Uncharacterized protein LOC109126311</fullName>
    </submittedName>
</protein>
<dbReference type="Proteomes" id="UP000694864">
    <property type="component" value="Chromosome 1"/>
</dbReference>
<accession>A0ABM1QEY2</accession>
<keyword evidence="2" id="KW-1185">Reference proteome</keyword>
<sequence length="397" mass="44540">MAQALRDPNFRKAMSEEIDAQMRHHTWDLEKPPPSKQVIPSKWIFTLKYNPDGSIARYKARLVARGFNQQYGVDYAETFSPVIKSTTVRLVLEVAVKKNWSIHQVDINNAFLQDDIIIAGPPSLVQPFNVSIAAHFSLKDLGPLSYFLGIEATRSRQGLHLMQRKYVTELLARTNMFGVKPVATPMAQSPKLTLHSGTPLVDATHYRKVVGSLQYLSFTRPDIAFAINRLSQYMHQPTTDHWQAIKRVIRYLVGTTTHGIFLRSDCPHTIHAYSDTDWGGDVGDCLSTNGYIVYLGGSPISWSSKKQRSVARSSTEAEYRAIANAASKLQWICSLLSEMGVMLPVAPVVYSDNMGATYLCANPVFHSRMKHIALDYHFVRGHIQSGALRVSHISTHD</sequence>
<evidence type="ECO:0000313" key="2">
    <source>
        <dbReference type="Proteomes" id="UP000694864"/>
    </source>
</evidence>
<dbReference type="PANTHER" id="PTHR11439">
    <property type="entry name" value="GAG-POL-RELATED RETROTRANSPOSON"/>
    <property type="match status" value="1"/>
</dbReference>
<feature type="domain" description="Reverse transcriptase Ty1/copia-type" evidence="1">
    <location>
        <begin position="25"/>
        <end position="117"/>
    </location>
</feature>
<reference evidence="2" key="1">
    <citation type="journal article" date="2014" name="Nat. Commun.">
        <title>The emerging biofuel crop Camelina sativa retains a highly undifferentiated hexaploid genome structure.</title>
        <authorList>
            <person name="Kagale S."/>
            <person name="Koh C."/>
            <person name="Nixon J."/>
            <person name="Bollina V."/>
            <person name="Clarke W.E."/>
            <person name="Tuteja R."/>
            <person name="Spillane C."/>
            <person name="Robinson S.J."/>
            <person name="Links M.G."/>
            <person name="Clarke C."/>
            <person name="Higgins E.E."/>
            <person name="Huebert T."/>
            <person name="Sharpe A.G."/>
            <person name="Parkin I.A."/>
        </authorList>
    </citation>
    <scope>NUCLEOTIDE SEQUENCE [LARGE SCALE GENOMIC DNA]</scope>
    <source>
        <strain evidence="2">cv. DH55</strain>
    </source>
</reference>
<dbReference type="InterPro" id="IPR043502">
    <property type="entry name" value="DNA/RNA_pol_sf"/>
</dbReference>
<dbReference type="GeneID" id="109126311"/>
<evidence type="ECO:0000259" key="1">
    <source>
        <dbReference type="Pfam" id="PF07727"/>
    </source>
</evidence>
<dbReference type="CDD" id="cd09272">
    <property type="entry name" value="RNase_HI_RT_Ty1"/>
    <property type="match status" value="1"/>
</dbReference>
<evidence type="ECO:0000313" key="3">
    <source>
        <dbReference type="RefSeq" id="XP_019085320.1"/>
    </source>
</evidence>
<dbReference type="PANTHER" id="PTHR11439:SF483">
    <property type="entry name" value="PEPTIDE SYNTHASE GLIP-LIKE, PUTATIVE (AFU_ORTHOLOGUE AFUA_3G12920)-RELATED"/>
    <property type="match status" value="1"/>
</dbReference>
<reference evidence="3" key="2">
    <citation type="submission" date="2025-08" db="UniProtKB">
        <authorList>
            <consortium name="RefSeq"/>
        </authorList>
    </citation>
    <scope>IDENTIFICATION</scope>
    <source>
        <tissue evidence="3">Leaf</tissue>
    </source>
</reference>
<proteinExistence type="predicted"/>
<dbReference type="SUPFAM" id="SSF56672">
    <property type="entry name" value="DNA/RNA polymerases"/>
    <property type="match status" value="1"/>
</dbReference>